<proteinExistence type="predicted"/>
<evidence type="ECO:0000313" key="1">
    <source>
        <dbReference type="EMBL" id="SEE49501.1"/>
    </source>
</evidence>
<dbReference type="AlphaFoldDB" id="A0A1H5JBS5"/>
<name>A0A1H5JBS5_9ACTN</name>
<dbReference type="EMBL" id="FNUC01000003">
    <property type="protein sequence ID" value="SEE49501.1"/>
    <property type="molecule type" value="Genomic_DNA"/>
</dbReference>
<protein>
    <submittedName>
        <fullName evidence="1">Uncharacterized protein</fullName>
    </submittedName>
</protein>
<dbReference type="Proteomes" id="UP000181980">
    <property type="component" value="Unassembled WGS sequence"/>
</dbReference>
<accession>A0A1H5JBS5</accession>
<sequence>MNYLVFTAKHHDGYPNFRTDNVRHSFYTDFAP</sequence>
<gene>
    <name evidence="1" type="ORF">SAMN04488561_1506</name>
</gene>
<dbReference type="Gene3D" id="3.20.20.80">
    <property type="entry name" value="Glycosidases"/>
    <property type="match status" value="1"/>
</dbReference>
<organism evidence="1 2">
    <name type="scientific">Jiangella alba</name>
    <dbReference type="NCBI Taxonomy" id="561176"/>
    <lineage>
        <taxon>Bacteria</taxon>
        <taxon>Bacillati</taxon>
        <taxon>Actinomycetota</taxon>
        <taxon>Actinomycetes</taxon>
        <taxon>Jiangellales</taxon>
        <taxon>Jiangellaceae</taxon>
        <taxon>Jiangella</taxon>
    </lineage>
</organism>
<reference evidence="2" key="1">
    <citation type="submission" date="2016-10" db="EMBL/GenBank/DDBJ databases">
        <authorList>
            <person name="Varghese N."/>
            <person name="Submissions S."/>
        </authorList>
    </citation>
    <scope>NUCLEOTIDE SEQUENCE [LARGE SCALE GENOMIC DNA]</scope>
    <source>
        <strain evidence="2">DSM 45237</strain>
    </source>
</reference>
<evidence type="ECO:0000313" key="2">
    <source>
        <dbReference type="Proteomes" id="UP000181980"/>
    </source>
</evidence>
<keyword evidence="2" id="KW-1185">Reference proteome</keyword>